<accession>A0A699XPX7</accession>
<organism evidence="1">
    <name type="scientific">Tanacetum cinerariifolium</name>
    <name type="common">Dalmatian daisy</name>
    <name type="synonym">Chrysanthemum cinerariifolium</name>
    <dbReference type="NCBI Taxonomy" id="118510"/>
    <lineage>
        <taxon>Eukaryota</taxon>
        <taxon>Viridiplantae</taxon>
        <taxon>Streptophyta</taxon>
        <taxon>Embryophyta</taxon>
        <taxon>Tracheophyta</taxon>
        <taxon>Spermatophyta</taxon>
        <taxon>Magnoliopsida</taxon>
        <taxon>eudicotyledons</taxon>
        <taxon>Gunneridae</taxon>
        <taxon>Pentapetalae</taxon>
        <taxon>asterids</taxon>
        <taxon>campanulids</taxon>
        <taxon>Asterales</taxon>
        <taxon>Asteraceae</taxon>
        <taxon>Asteroideae</taxon>
        <taxon>Anthemideae</taxon>
        <taxon>Anthemidinae</taxon>
        <taxon>Tanacetum</taxon>
    </lineage>
</organism>
<proteinExistence type="predicted"/>
<dbReference type="AlphaFoldDB" id="A0A699XPX7"/>
<name>A0A699XPX7_TANCI</name>
<comment type="caution">
    <text evidence="1">The sequence shown here is derived from an EMBL/GenBank/DDBJ whole genome shotgun (WGS) entry which is preliminary data.</text>
</comment>
<gene>
    <name evidence="1" type="ORF">Tci_933312</name>
</gene>
<protein>
    <submittedName>
        <fullName evidence="1">Uncharacterized protein</fullName>
    </submittedName>
</protein>
<evidence type="ECO:0000313" key="1">
    <source>
        <dbReference type="EMBL" id="GFD61343.1"/>
    </source>
</evidence>
<feature type="non-terminal residue" evidence="1">
    <location>
        <position position="1"/>
    </location>
</feature>
<reference evidence="1" key="1">
    <citation type="journal article" date="2019" name="Sci. Rep.">
        <title>Draft genome of Tanacetum cinerariifolium, the natural source of mosquito coil.</title>
        <authorList>
            <person name="Yamashiro T."/>
            <person name="Shiraishi A."/>
            <person name="Satake H."/>
            <person name="Nakayama K."/>
        </authorList>
    </citation>
    <scope>NUCLEOTIDE SEQUENCE</scope>
</reference>
<sequence length="57" mass="5558">ANRLLALEALAGCLPLAKVDSLGLAAAVGGVTVVSELLLVFQTLALGLGDVTPVATA</sequence>
<dbReference type="EMBL" id="BKCJ011889893">
    <property type="protein sequence ID" value="GFD61343.1"/>
    <property type="molecule type" value="Genomic_DNA"/>
</dbReference>